<keyword evidence="2" id="KW-1185">Reference proteome</keyword>
<name>A0ABR2ZJV9_9AGAR</name>
<accession>A0ABR2ZJV9</accession>
<sequence>MVLLAKPSATWIKEDTQLDQEGLILVALLCGNDVGVGGCDIGTAIQLARSGLGKELVEASRHLVRQPQALIEFVHSWRARVRDELSFNIGGYLEQRHPELAACIDDHFPSLEVLEYYANSPTQLHSDDVKCLNGSLRPTLPNMAGIVSFCREQFRWSDDDISWRFKLSLYKGAICRMLHSPLVVYNEQEKTFHDRTWKLKLLKESPQHRVEQDVEQVEATFSLAGLVKIAALNVVQPTKETIWIPRSVLQTIRLPRGLSQAKYDQAASGTPDVERLGGGIEEEYPSVVMRI</sequence>
<gene>
    <name evidence="1" type="ORF">AAF712_011283</name>
</gene>
<dbReference type="SUPFAM" id="SSF47807">
    <property type="entry name" value="5' to 3' exonuclease, C-terminal subdomain"/>
    <property type="match status" value="1"/>
</dbReference>
<dbReference type="InterPro" id="IPR036279">
    <property type="entry name" value="5-3_exonuclease_C_sf"/>
</dbReference>
<reference evidence="1 2" key="1">
    <citation type="submission" date="2024-05" db="EMBL/GenBank/DDBJ databases">
        <title>A draft genome resource for the thread blight pathogen Marasmius tenuissimus strain MS-2.</title>
        <authorList>
            <person name="Yulfo-Soto G.E."/>
            <person name="Baruah I.K."/>
            <person name="Amoako-Attah I."/>
            <person name="Bukari Y."/>
            <person name="Meinhardt L.W."/>
            <person name="Bailey B.A."/>
            <person name="Cohen S.P."/>
        </authorList>
    </citation>
    <scope>NUCLEOTIDE SEQUENCE [LARGE SCALE GENOMIC DNA]</scope>
    <source>
        <strain evidence="1 2">MS-2</strain>
    </source>
</reference>
<organism evidence="1 2">
    <name type="scientific">Marasmius tenuissimus</name>
    <dbReference type="NCBI Taxonomy" id="585030"/>
    <lineage>
        <taxon>Eukaryota</taxon>
        <taxon>Fungi</taxon>
        <taxon>Dikarya</taxon>
        <taxon>Basidiomycota</taxon>
        <taxon>Agaricomycotina</taxon>
        <taxon>Agaricomycetes</taxon>
        <taxon>Agaricomycetidae</taxon>
        <taxon>Agaricales</taxon>
        <taxon>Marasmiineae</taxon>
        <taxon>Marasmiaceae</taxon>
        <taxon>Marasmius</taxon>
    </lineage>
</organism>
<protein>
    <submittedName>
        <fullName evidence="1">Uncharacterized protein</fullName>
    </submittedName>
</protein>
<evidence type="ECO:0000313" key="2">
    <source>
        <dbReference type="Proteomes" id="UP001437256"/>
    </source>
</evidence>
<proteinExistence type="predicted"/>
<comment type="caution">
    <text evidence="1">The sequence shown here is derived from an EMBL/GenBank/DDBJ whole genome shotgun (WGS) entry which is preliminary data.</text>
</comment>
<dbReference type="Proteomes" id="UP001437256">
    <property type="component" value="Unassembled WGS sequence"/>
</dbReference>
<evidence type="ECO:0000313" key="1">
    <source>
        <dbReference type="EMBL" id="KAL0061841.1"/>
    </source>
</evidence>
<dbReference type="EMBL" id="JBBXMP010000121">
    <property type="protein sequence ID" value="KAL0061841.1"/>
    <property type="molecule type" value="Genomic_DNA"/>
</dbReference>